<evidence type="ECO:0000256" key="1">
    <source>
        <dbReference type="SAM" id="MobiDB-lite"/>
    </source>
</evidence>
<keyword evidence="3" id="KW-1185">Reference proteome</keyword>
<evidence type="ECO:0000313" key="3">
    <source>
        <dbReference type="Proteomes" id="UP001194468"/>
    </source>
</evidence>
<reference evidence="2" key="2">
    <citation type="journal article" date="2020" name="Nat. Commun.">
        <title>Large-scale genome sequencing of mycorrhizal fungi provides insights into the early evolution of symbiotic traits.</title>
        <authorList>
            <person name="Miyauchi S."/>
            <person name="Kiss E."/>
            <person name="Kuo A."/>
            <person name="Drula E."/>
            <person name="Kohler A."/>
            <person name="Sanchez-Garcia M."/>
            <person name="Morin E."/>
            <person name="Andreopoulos B."/>
            <person name="Barry K.W."/>
            <person name="Bonito G."/>
            <person name="Buee M."/>
            <person name="Carver A."/>
            <person name="Chen C."/>
            <person name="Cichocki N."/>
            <person name="Clum A."/>
            <person name="Culley D."/>
            <person name="Crous P.W."/>
            <person name="Fauchery L."/>
            <person name="Girlanda M."/>
            <person name="Hayes R.D."/>
            <person name="Keri Z."/>
            <person name="LaButti K."/>
            <person name="Lipzen A."/>
            <person name="Lombard V."/>
            <person name="Magnuson J."/>
            <person name="Maillard F."/>
            <person name="Murat C."/>
            <person name="Nolan M."/>
            <person name="Ohm R.A."/>
            <person name="Pangilinan J."/>
            <person name="Pereira M.F."/>
            <person name="Perotto S."/>
            <person name="Peter M."/>
            <person name="Pfister S."/>
            <person name="Riley R."/>
            <person name="Sitrit Y."/>
            <person name="Stielow J.B."/>
            <person name="Szollosi G."/>
            <person name="Zifcakova L."/>
            <person name="Stursova M."/>
            <person name="Spatafora J.W."/>
            <person name="Tedersoo L."/>
            <person name="Vaario L.M."/>
            <person name="Yamada A."/>
            <person name="Yan M."/>
            <person name="Wang P."/>
            <person name="Xu J."/>
            <person name="Bruns T."/>
            <person name="Baldrian P."/>
            <person name="Vilgalys R."/>
            <person name="Dunand C."/>
            <person name="Henrissat B."/>
            <person name="Grigoriev I.V."/>
            <person name="Hibbett D."/>
            <person name="Nagy L.G."/>
            <person name="Martin F.M."/>
        </authorList>
    </citation>
    <scope>NUCLEOTIDE SEQUENCE</scope>
    <source>
        <strain evidence="2">BED1</strain>
    </source>
</reference>
<gene>
    <name evidence="2" type="ORF">L210DRAFT_3651662</name>
</gene>
<organism evidence="2 3">
    <name type="scientific">Boletus edulis BED1</name>
    <dbReference type="NCBI Taxonomy" id="1328754"/>
    <lineage>
        <taxon>Eukaryota</taxon>
        <taxon>Fungi</taxon>
        <taxon>Dikarya</taxon>
        <taxon>Basidiomycota</taxon>
        <taxon>Agaricomycotina</taxon>
        <taxon>Agaricomycetes</taxon>
        <taxon>Agaricomycetidae</taxon>
        <taxon>Boletales</taxon>
        <taxon>Boletineae</taxon>
        <taxon>Boletaceae</taxon>
        <taxon>Boletoideae</taxon>
        <taxon>Boletus</taxon>
    </lineage>
</organism>
<dbReference type="Proteomes" id="UP001194468">
    <property type="component" value="Unassembled WGS sequence"/>
</dbReference>
<proteinExistence type="predicted"/>
<feature type="region of interest" description="Disordered" evidence="1">
    <location>
        <begin position="1"/>
        <end position="24"/>
    </location>
</feature>
<name>A0AAD4BGZ1_BOLED</name>
<accession>A0AAD4BGZ1</accession>
<dbReference type="EMBL" id="WHUW01000059">
    <property type="protein sequence ID" value="KAF8430636.1"/>
    <property type="molecule type" value="Genomic_DNA"/>
</dbReference>
<sequence>MSRNPAYDHDEDTYSGPLQQPSHKQQIDQLQNGFTVEQKQLEDQFPIRNHILFPDKRVYTKNGLFWDLTSLRLDVWAAAIPHGRAMLNDPPMSNLFTKTQTVKPRRPDPNATPEIHAAYTCHTQGRDYVAPPAQQNPAAPAPAAPMMCMAL</sequence>
<dbReference type="AlphaFoldDB" id="A0AAD4BGZ1"/>
<evidence type="ECO:0000313" key="2">
    <source>
        <dbReference type="EMBL" id="KAF8430636.1"/>
    </source>
</evidence>
<reference evidence="2" key="1">
    <citation type="submission" date="2019-10" db="EMBL/GenBank/DDBJ databases">
        <authorList>
            <consortium name="DOE Joint Genome Institute"/>
            <person name="Kuo A."/>
            <person name="Miyauchi S."/>
            <person name="Kiss E."/>
            <person name="Drula E."/>
            <person name="Kohler A."/>
            <person name="Sanchez-Garcia M."/>
            <person name="Andreopoulos B."/>
            <person name="Barry K.W."/>
            <person name="Bonito G."/>
            <person name="Buee M."/>
            <person name="Carver A."/>
            <person name="Chen C."/>
            <person name="Cichocki N."/>
            <person name="Clum A."/>
            <person name="Culley D."/>
            <person name="Crous P.W."/>
            <person name="Fauchery L."/>
            <person name="Girlanda M."/>
            <person name="Hayes R."/>
            <person name="Keri Z."/>
            <person name="LaButti K."/>
            <person name="Lipzen A."/>
            <person name="Lombard V."/>
            <person name="Magnuson J."/>
            <person name="Maillard F."/>
            <person name="Morin E."/>
            <person name="Murat C."/>
            <person name="Nolan M."/>
            <person name="Ohm R."/>
            <person name="Pangilinan J."/>
            <person name="Pereira M."/>
            <person name="Perotto S."/>
            <person name="Peter M."/>
            <person name="Riley R."/>
            <person name="Sitrit Y."/>
            <person name="Stielow B."/>
            <person name="Szollosi G."/>
            <person name="Zifcakova L."/>
            <person name="Stursova M."/>
            <person name="Spatafora J.W."/>
            <person name="Tedersoo L."/>
            <person name="Vaario L.-M."/>
            <person name="Yamada A."/>
            <person name="Yan M."/>
            <person name="Wang P."/>
            <person name="Xu J."/>
            <person name="Bruns T."/>
            <person name="Baldrian P."/>
            <person name="Vilgalys R."/>
            <person name="Henrissat B."/>
            <person name="Grigoriev I.V."/>
            <person name="Hibbett D."/>
            <person name="Nagy L.G."/>
            <person name="Martin F.M."/>
        </authorList>
    </citation>
    <scope>NUCLEOTIDE SEQUENCE</scope>
    <source>
        <strain evidence="2">BED1</strain>
    </source>
</reference>
<comment type="caution">
    <text evidence="2">The sequence shown here is derived from an EMBL/GenBank/DDBJ whole genome shotgun (WGS) entry which is preliminary data.</text>
</comment>
<protein>
    <submittedName>
        <fullName evidence="2">Uncharacterized protein</fullName>
    </submittedName>
</protein>